<dbReference type="STRING" id="1798002.A2478_00060"/>
<proteinExistence type="predicted"/>
<protein>
    <submittedName>
        <fullName evidence="1">Uncharacterized protein</fullName>
    </submittedName>
</protein>
<sequence>MNLTDICCNLEHAKRFKELGLFDDSVFVWFRDINGYRVESRGIVLKILQGLIENGRQVKTDDIYPAPTSDEILMVLPTYVNRDGKNYYFCMMKEGGVGTGILEYDYLELLLNFFDQKRLLREITQFLLNQKNPNTLSKILLYLIDNKLVKVEEVKG</sequence>
<evidence type="ECO:0000313" key="1">
    <source>
        <dbReference type="EMBL" id="OGF32601.1"/>
    </source>
</evidence>
<reference evidence="1 2" key="1">
    <citation type="journal article" date="2016" name="Nat. Commun.">
        <title>Thousands of microbial genomes shed light on interconnected biogeochemical processes in an aquifer system.</title>
        <authorList>
            <person name="Anantharaman K."/>
            <person name="Brown C.T."/>
            <person name="Hug L.A."/>
            <person name="Sharon I."/>
            <person name="Castelle C.J."/>
            <person name="Probst A.J."/>
            <person name="Thomas B.C."/>
            <person name="Singh A."/>
            <person name="Wilkins M.J."/>
            <person name="Karaoz U."/>
            <person name="Brodie E.L."/>
            <person name="Williams K.H."/>
            <person name="Hubbard S.S."/>
            <person name="Banfield J.F."/>
        </authorList>
    </citation>
    <scope>NUCLEOTIDE SEQUENCE [LARGE SCALE GENOMIC DNA]</scope>
</reference>
<comment type="caution">
    <text evidence="1">The sequence shown here is derived from an EMBL/GenBank/DDBJ whole genome shotgun (WGS) entry which is preliminary data.</text>
</comment>
<dbReference type="EMBL" id="MFGJ01000003">
    <property type="protein sequence ID" value="OGF32601.1"/>
    <property type="molecule type" value="Genomic_DNA"/>
</dbReference>
<gene>
    <name evidence="1" type="ORF">A2478_00060</name>
</gene>
<evidence type="ECO:0000313" key="2">
    <source>
        <dbReference type="Proteomes" id="UP000179001"/>
    </source>
</evidence>
<dbReference type="AlphaFoldDB" id="A0A1F5T2C0"/>
<dbReference type="Proteomes" id="UP000179001">
    <property type="component" value="Unassembled WGS sequence"/>
</dbReference>
<organism evidence="1 2">
    <name type="scientific">Candidatus Falkowbacteria bacterium RIFOXYC2_FULL_36_12</name>
    <dbReference type="NCBI Taxonomy" id="1798002"/>
    <lineage>
        <taxon>Bacteria</taxon>
        <taxon>Candidatus Falkowiibacteriota</taxon>
    </lineage>
</organism>
<accession>A0A1F5T2C0</accession>
<name>A0A1F5T2C0_9BACT</name>